<dbReference type="SUPFAM" id="SSF57716">
    <property type="entry name" value="Glucocorticoid receptor-like (DNA-binding domain)"/>
    <property type="match status" value="1"/>
</dbReference>
<reference evidence="6" key="1">
    <citation type="submission" date="2017-05" db="UniProtKB">
        <authorList>
            <consortium name="EnsemblMetazoa"/>
        </authorList>
    </citation>
    <scope>IDENTIFICATION</scope>
</reference>
<dbReference type="InterPro" id="IPR006612">
    <property type="entry name" value="THAP_Znf"/>
</dbReference>
<dbReference type="AlphaFoldDB" id="A0A1X7TQY4"/>
<keyword evidence="3" id="KW-0862">Zinc</keyword>
<dbReference type="SMART" id="SM00980">
    <property type="entry name" value="THAP"/>
    <property type="match status" value="1"/>
</dbReference>
<evidence type="ECO:0000256" key="1">
    <source>
        <dbReference type="ARBA" id="ARBA00022723"/>
    </source>
</evidence>
<evidence type="ECO:0000256" key="2">
    <source>
        <dbReference type="ARBA" id="ARBA00022771"/>
    </source>
</evidence>
<proteinExistence type="predicted"/>
<sequence>MPKRCIAFGCGNTTKDGFSLFSFPIDDVLKKWIAQVKRTRDAWLKPDAVPSIFKRPMESADNSSQAPSKGICRYQRRNRKKITISLLTSPAVVEQERVVNDQHQGVDDEISLHCTEALELYPIGSENSNESCRVETRSDSLKRLKKMKGSQATVSCKSVQSQTEAVPYREIGIQCTLITCLPDDIISKSDDESCYSDFSNTISDDDDNEGTEIAVATNESEIGNLPSKTFQFLKYLNCKSISSTTFFKHQKLFLLPAVSTLWERKQSKYFEAKKKCSPLIIGGDGRADSPGFSAKYGSYTTMGLNSNQIVDIALVQSSEVTSSVSTKASQKLIKIIMDKNFCNAVKQLSPIYQTSNLEAFHSVILHFAPKLVAFSYNRMLTRLKLAAIHYNENCSRQQSETKTSEERFSISYPKYKKSGYIIQ</sequence>
<dbReference type="EnsemblMetazoa" id="Aqu2.1.17365_001">
    <property type="protein sequence ID" value="Aqu2.1.17365_001"/>
    <property type="gene ID" value="Aqu2.1.17365"/>
</dbReference>
<organism evidence="6">
    <name type="scientific">Amphimedon queenslandica</name>
    <name type="common">Sponge</name>
    <dbReference type="NCBI Taxonomy" id="400682"/>
    <lineage>
        <taxon>Eukaryota</taxon>
        <taxon>Metazoa</taxon>
        <taxon>Porifera</taxon>
        <taxon>Demospongiae</taxon>
        <taxon>Heteroscleromorpha</taxon>
        <taxon>Haplosclerida</taxon>
        <taxon>Niphatidae</taxon>
        <taxon>Amphimedon</taxon>
    </lineage>
</organism>
<evidence type="ECO:0000256" key="3">
    <source>
        <dbReference type="ARBA" id="ARBA00022833"/>
    </source>
</evidence>
<dbReference type="OrthoDB" id="5967653at2759"/>
<protein>
    <recommendedName>
        <fullName evidence="5">THAP-type domain-containing protein</fullName>
    </recommendedName>
</protein>
<keyword evidence="1" id="KW-0479">Metal-binding</keyword>
<dbReference type="PANTHER" id="PTHR31751">
    <property type="entry name" value="SI:CH211-108C17.2-RELATED-RELATED"/>
    <property type="match status" value="1"/>
</dbReference>
<name>A0A1X7TQY4_AMPQE</name>
<evidence type="ECO:0000313" key="6">
    <source>
        <dbReference type="EnsemblMetazoa" id="Aqu2.1.17365_001"/>
    </source>
</evidence>
<evidence type="ECO:0000259" key="5">
    <source>
        <dbReference type="SMART" id="SM00980"/>
    </source>
</evidence>
<dbReference type="GO" id="GO:0003677">
    <property type="term" value="F:DNA binding"/>
    <property type="evidence" value="ECO:0007669"/>
    <property type="project" value="UniProtKB-KW"/>
</dbReference>
<dbReference type="GO" id="GO:0008270">
    <property type="term" value="F:zinc ion binding"/>
    <property type="evidence" value="ECO:0007669"/>
    <property type="project" value="UniProtKB-KW"/>
</dbReference>
<dbReference type="InParanoid" id="A0A1X7TQY4"/>
<accession>A0A1X7TQY4</accession>
<keyword evidence="2" id="KW-0863">Zinc-finger</keyword>
<dbReference type="STRING" id="400682.A0A1X7TQY4"/>
<dbReference type="PANTHER" id="PTHR31751:SF42">
    <property type="entry name" value="PROTEIN CBG10204"/>
    <property type="match status" value="1"/>
</dbReference>
<keyword evidence="4" id="KW-0238">DNA-binding</keyword>
<evidence type="ECO:0000256" key="4">
    <source>
        <dbReference type="ARBA" id="ARBA00023125"/>
    </source>
</evidence>
<feature type="domain" description="THAP-type" evidence="5">
    <location>
        <begin position="3"/>
        <end position="59"/>
    </location>
</feature>